<dbReference type="Proteomes" id="UP000198432">
    <property type="component" value="Unassembled WGS sequence"/>
</dbReference>
<reference evidence="3" key="1">
    <citation type="submission" date="2017-06" db="EMBL/GenBank/DDBJ databases">
        <authorList>
            <person name="Varghese N."/>
            <person name="Submissions S."/>
        </authorList>
    </citation>
    <scope>NUCLEOTIDE SEQUENCE [LARGE SCALE GENOMIC DNA]</scope>
    <source>
        <strain evidence="3">NKM1</strain>
    </source>
</reference>
<proteinExistence type="predicted"/>
<organism evidence="2 3">
    <name type="scientific">Pontibacter ummariensis</name>
    <dbReference type="NCBI Taxonomy" id="1610492"/>
    <lineage>
        <taxon>Bacteria</taxon>
        <taxon>Pseudomonadati</taxon>
        <taxon>Bacteroidota</taxon>
        <taxon>Cytophagia</taxon>
        <taxon>Cytophagales</taxon>
        <taxon>Hymenobacteraceae</taxon>
        <taxon>Pontibacter</taxon>
    </lineage>
</organism>
<keyword evidence="3" id="KW-1185">Reference proteome</keyword>
<sequence length="161" mass="19079">MKHAALTYLLSLLVLVFVTGCAGTRYPVRDYPYPLPRDDRDWEKRDKDWEERDRDWEERERDRDRDWEDRGRDSRRENGRSYPFSALDIPRGHLPPPGECKVWFPGKPPGHQPPPQSCSSALRNAPLGAWVISHEGSRYRVSIFNRNRRNIIDEVRYYLAN</sequence>
<protein>
    <submittedName>
        <fullName evidence="2">Uncharacterized protein</fullName>
    </submittedName>
</protein>
<feature type="compositionally biased region" description="Basic and acidic residues" evidence="1">
    <location>
        <begin position="40"/>
        <end position="79"/>
    </location>
</feature>
<evidence type="ECO:0000313" key="3">
    <source>
        <dbReference type="Proteomes" id="UP000198432"/>
    </source>
</evidence>
<dbReference type="AlphaFoldDB" id="A0A239LAC2"/>
<dbReference type="PROSITE" id="PS51257">
    <property type="entry name" value="PROKAR_LIPOPROTEIN"/>
    <property type="match status" value="1"/>
</dbReference>
<name>A0A239LAC2_9BACT</name>
<accession>A0A239LAC2</accession>
<evidence type="ECO:0000313" key="2">
    <source>
        <dbReference type="EMBL" id="SNT27576.1"/>
    </source>
</evidence>
<gene>
    <name evidence="2" type="ORF">SAMN06296052_13830</name>
</gene>
<dbReference type="EMBL" id="FZOQ01000038">
    <property type="protein sequence ID" value="SNT27576.1"/>
    <property type="molecule type" value="Genomic_DNA"/>
</dbReference>
<evidence type="ECO:0000256" key="1">
    <source>
        <dbReference type="SAM" id="MobiDB-lite"/>
    </source>
</evidence>
<feature type="region of interest" description="Disordered" evidence="1">
    <location>
        <begin position="40"/>
        <end position="93"/>
    </location>
</feature>